<name>A0ABP9YVE9_9FUNG</name>
<dbReference type="Gene3D" id="1.25.40.10">
    <property type="entry name" value="Tetratricopeptide repeat domain"/>
    <property type="match status" value="7"/>
</dbReference>
<sequence>MSSSKKNNNNDNNKQTRQPSKRPRIESASTSASLSPPTPPPKPIKKPSLSSTTATETTTATAAIDIPSAKESSHLFFSDIKEKVTNMNEFIQTQESNQIGLHLKNLNHLNDHATYKNSSLNDEYSTLASSTSSSLSLQDALFSHFSNLDTRSEISSYSSNYNSKIIVRAQQQSPSVSDYDETESLFDRRFSITDASSSSSLSDLFSTLVIQKEDDALYYQREFCNMYVDGLRFLSTSSPEQSPARAFTLFEFISIKGHQFYSNLNHGTKRLVSFAQYRAGRMLYECSCNDDDDTMTKKQGLLYLQRSAKNGNARASFILGLYAEQIDDVDLACMYYHHAAAAGVLPAKVSFGTAVLFRGASQFKVNEAINLLEEASSEGHSIASLSLALYYEKIDRLDLSIKYCNLVQISPQSPIYCISSYQIGVIYLKAGPNFAATAHRYILAAAETAYYQNDGGQETAKFTTPLRKLGILHLKGIGTPRNQGAAFKYILEAAKLGDEPANILLGQMYWNGQGVEANLSVAMKIFANYGDNIAATLSRGLLIMKENPTHAYQEFQNVVHHCTTPFDEEHWDVTSIKNEARVRIAVWEYNGIGGAEKNPSRAFATLKKLSDDCNYSGAHYWLAWAYMDGVKLEDGTVIVPVDIDQGFLYFLKGAIQDVHECQYRVGLMLREDYKHPKLSKNDAFDFFYAAAKKDNVDALTMVGVYYYTGSVGKERDLDRAFEFFSAAAKYNDPLAIQYLADYIIKNKSSNSIDHRHVFNELNRSAGTKRDPTAFRMLALVAEKSVDPREFYEKGVNSQSDYIDENLLNLYHQAKQESLETNTDLKFRFALHCLWQAIKLNDHPSGHLLCKYIPKMSEDDISKSIDIFGQKEFSVATKMSMAFALFLKETGDKTSALKLYIKVASSSDEVTSNTVWSSRIEVAKLILNEGQGKATSKTKVFQWLNEMISYHGKNLFMAFILLGKCHENEICDGCNKELATQYYEYGLECESSDVSMEIYARRRLVETYYKSYDDRKLIEQSNRIEDIIKSITDVSEKKSILADIYYYKGLLALHNGTIYNYREKSRFYLSKSDEYGNILACLELGYLYGTMEGKEELAEECFQKVEASKNTLISFKGRLIESMVLVRADNIHTNNEYLVEINKTKLAAGIMYSYYNMERQSVQWFKEISDNPIAQIMILYYEMKDVNKRTPQSIRHLSALLDPFERKIGCDYYDSMAVSYGEFRLGQCYQHGHGVAINNNTAHDLYTKACAYVLNNETYERLAELTNLVGSDTNLFTTLSNSARNDTDATFKLGQYYHARDSNALDADIPCRRAADYYHEAAQAGHAESCYFYAKFLIAETRKDASINPAVRSKRASNYLRVAANKNHAPSFYELGKLEMEVGLYDEGLEDLEEAAFLNHGLAAYELGELKRTGFTGGISGQVTFRLSQSMTEAMSWYQIAVSNGCTIALIKQGLFYETGELGKQDLAKARACYMEAYLTQKCPEGMAEYALGCLEETCLNLSATFPTTGQRRIAFDWFQKSLQVKNQNAKFKIGAYLLQGWVVRTTTKQDESLGFKILMQEKEEGNVLAIKELARYFEKKCNIEKAFEYWMLACHLDDPDAFEYVAVCFEQGLLGQEVDEEEAFKYKSLASDARKQAVETQRSMMGFKSDYSEERNHRSK</sequence>
<evidence type="ECO:0000313" key="3">
    <source>
        <dbReference type="EMBL" id="GAA5810843.1"/>
    </source>
</evidence>
<protein>
    <recommendedName>
        <fullName evidence="5">HCP-like protein</fullName>
    </recommendedName>
</protein>
<keyword evidence="4" id="KW-1185">Reference proteome</keyword>
<dbReference type="InterPro" id="IPR006597">
    <property type="entry name" value="Sel1-like"/>
</dbReference>
<dbReference type="PANTHER" id="PTHR11102:SF160">
    <property type="entry name" value="ERAD-ASSOCIATED E3 UBIQUITIN-PROTEIN LIGASE COMPONENT HRD3"/>
    <property type="match status" value="1"/>
</dbReference>
<dbReference type="SMART" id="SM00671">
    <property type="entry name" value="SEL1"/>
    <property type="match status" value="15"/>
</dbReference>
<comment type="similarity">
    <text evidence="1">Belongs to the sel-1 family.</text>
</comment>
<dbReference type="SUPFAM" id="SSF81901">
    <property type="entry name" value="HCP-like"/>
    <property type="match status" value="7"/>
</dbReference>
<organism evidence="3 4">
    <name type="scientific">Mucor flavus</name>
    <dbReference type="NCBI Taxonomy" id="439312"/>
    <lineage>
        <taxon>Eukaryota</taxon>
        <taxon>Fungi</taxon>
        <taxon>Fungi incertae sedis</taxon>
        <taxon>Mucoromycota</taxon>
        <taxon>Mucoromycotina</taxon>
        <taxon>Mucoromycetes</taxon>
        <taxon>Mucorales</taxon>
        <taxon>Mucorineae</taxon>
        <taxon>Mucoraceae</taxon>
        <taxon>Mucor</taxon>
    </lineage>
</organism>
<feature type="compositionally biased region" description="Low complexity" evidence="2">
    <location>
        <begin position="46"/>
        <end position="63"/>
    </location>
</feature>
<accession>A0ABP9YVE9</accession>
<dbReference type="InterPro" id="IPR011990">
    <property type="entry name" value="TPR-like_helical_dom_sf"/>
</dbReference>
<evidence type="ECO:0000256" key="1">
    <source>
        <dbReference type="ARBA" id="ARBA00038101"/>
    </source>
</evidence>
<evidence type="ECO:0000256" key="2">
    <source>
        <dbReference type="SAM" id="MobiDB-lite"/>
    </source>
</evidence>
<dbReference type="Proteomes" id="UP001473302">
    <property type="component" value="Unassembled WGS sequence"/>
</dbReference>
<evidence type="ECO:0000313" key="4">
    <source>
        <dbReference type="Proteomes" id="UP001473302"/>
    </source>
</evidence>
<feature type="compositionally biased region" description="Low complexity" evidence="2">
    <location>
        <begin position="1"/>
        <end position="13"/>
    </location>
</feature>
<dbReference type="InterPro" id="IPR050767">
    <property type="entry name" value="Sel1_AlgK"/>
</dbReference>
<dbReference type="PANTHER" id="PTHR11102">
    <property type="entry name" value="SEL-1-LIKE PROTEIN"/>
    <property type="match status" value="1"/>
</dbReference>
<feature type="region of interest" description="Disordered" evidence="2">
    <location>
        <begin position="1"/>
        <end position="65"/>
    </location>
</feature>
<dbReference type="Pfam" id="PF08238">
    <property type="entry name" value="Sel1"/>
    <property type="match status" value="13"/>
</dbReference>
<proteinExistence type="inferred from homology"/>
<gene>
    <name evidence="3" type="ORF">MFLAVUS_004271</name>
</gene>
<reference evidence="3 4" key="1">
    <citation type="submission" date="2024-04" db="EMBL/GenBank/DDBJ databases">
        <title>genome sequences of Mucor flavus KT1a and Helicostylum pulchrum KT1b strains isolated from the surface of a dry-aged beef.</title>
        <authorList>
            <person name="Toyotome T."/>
            <person name="Hosono M."/>
            <person name="Torimaru M."/>
            <person name="Fukuda K."/>
            <person name="Mikami N."/>
        </authorList>
    </citation>
    <scope>NUCLEOTIDE SEQUENCE [LARGE SCALE GENOMIC DNA]</scope>
    <source>
        <strain evidence="3 4">KT1a</strain>
    </source>
</reference>
<evidence type="ECO:0008006" key="5">
    <source>
        <dbReference type="Google" id="ProtNLM"/>
    </source>
</evidence>
<dbReference type="EMBL" id="BAABUK010000008">
    <property type="protein sequence ID" value="GAA5810843.1"/>
    <property type="molecule type" value="Genomic_DNA"/>
</dbReference>
<comment type="caution">
    <text evidence="3">The sequence shown here is derived from an EMBL/GenBank/DDBJ whole genome shotgun (WGS) entry which is preliminary data.</text>
</comment>